<dbReference type="FunFam" id="3.30.70.270:FF:000020">
    <property type="entry name" value="Transposon Tf2-6 polyprotein-like Protein"/>
    <property type="match status" value="1"/>
</dbReference>
<dbReference type="Proteomes" id="UP000887577">
    <property type="component" value="Unplaced"/>
</dbReference>
<dbReference type="Pfam" id="PF17919">
    <property type="entry name" value="RT_RNaseH_2"/>
    <property type="match status" value="1"/>
</dbReference>
<evidence type="ECO:0000259" key="3">
    <source>
        <dbReference type="PROSITE" id="PS50878"/>
    </source>
</evidence>
<reference evidence="5" key="1">
    <citation type="submission" date="2022-11" db="UniProtKB">
        <authorList>
            <consortium name="WormBaseParasite"/>
        </authorList>
    </citation>
    <scope>IDENTIFICATION</scope>
</reference>
<sequence>MLLKRKDGRPRLVVDYSTGLNDKLEEPCYTLPLPEDVFTRFAGCSVFSILDFSDAYHQLMLDKESQELTTESTPFGLFRYKRLCFGIKTAVSDFQEVMDQMLHDTPGGAYLDDVVIGSRNTEEHQKDIEEVLARIMEWGFKLNPKKCKIIDASGIHPDPEKIAAIQKMIEPTDVKTLRSFLGLVNYYQSFLPAFREMREPLDDLLKNDATWKWDVPEQAAFDQIKSKLTDECLLTHYDPRLPITVAADASATGMGGIS</sequence>
<feature type="domain" description="Reverse transcriptase" evidence="3">
    <location>
        <begin position="1"/>
        <end position="185"/>
    </location>
</feature>
<name>A0A914YYJ5_9BILA</name>
<dbReference type="Gene3D" id="3.10.10.10">
    <property type="entry name" value="HIV Type 1 Reverse Transcriptase, subunit A, domain 1"/>
    <property type="match status" value="1"/>
</dbReference>
<dbReference type="InterPro" id="IPR000477">
    <property type="entry name" value="RT_dom"/>
</dbReference>
<dbReference type="PANTHER" id="PTHR37984">
    <property type="entry name" value="PROTEIN CBG26694"/>
    <property type="match status" value="1"/>
</dbReference>
<dbReference type="Pfam" id="PF00078">
    <property type="entry name" value="RVT_1"/>
    <property type="match status" value="1"/>
</dbReference>
<dbReference type="GO" id="GO:0003964">
    <property type="term" value="F:RNA-directed DNA polymerase activity"/>
    <property type="evidence" value="ECO:0007669"/>
    <property type="project" value="UniProtKB-EC"/>
</dbReference>
<evidence type="ECO:0000313" key="4">
    <source>
        <dbReference type="Proteomes" id="UP000887577"/>
    </source>
</evidence>
<dbReference type="InterPro" id="IPR050951">
    <property type="entry name" value="Retrovirus_Pol_polyprotein"/>
</dbReference>
<evidence type="ECO:0000256" key="1">
    <source>
        <dbReference type="ARBA" id="ARBA00012493"/>
    </source>
</evidence>
<dbReference type="Gene3D" id="3.30.70.270">
    <property type="match status" value="2"/>
</dbReference>
<dbReference type="AlphaFoldDB" id="A0A914YYJ5"/>
<keyword evidence="4" id="KW-1185">Reference proteome</keyword>
<dbReference type="InterPro" id="IPR043502">
    <property type="entry name" value="DNA/RNA_pol_sf"/>
</dbReference>
<dbReference type="PROSITE" id="PS50878">
    <property type="entry name" value="RT_POL"/>
    <property type="match status" value="1"/>
</dbReference>
<dbReference type="EC" id="2.7.7.49" evidence="1"/>
<keyword evidence="2" id="KW-0511">Multifunctional enzyme</keyword>
<dbReference type="CDD" id="cd01647">
    <property type="entry name" value="RT_LTR"/>
    <property type="match status" value="1"/>
</dbReference>
<evidence type="ECO:0000256" key="2">
    <source>
        <dbReference type="ARBA" id="ARBA00023268"/>
    </source>
</evidence>
<dbReference type="WBParaSite" id="PSU_v2.g5028.t1">
    <property type="protein sequence ID" value="PSU_v2.g5028.t1"/>
    <property type="gene ID" value="PSU_v2.g5028"/>
</dbReference>
<evidence type="ECO:0000313" key="5">
    <source>
        <dbReference type="WBParaSite" id="PSU_v2.g5028.t1"/>
    </source>
</evidence>
<protein>
    <recommendedName>
        <fullName evidence="1">RNA-directed DNA polymerase</fullName>
        <ecNumber evidence="1">2.7.7.49</ecNumber>
    </recommendedName>
</protein>
<dbReference type="PANTHER" id="PTHR37984:SF5">
    <property type="entry name" value="PROTEIN NYNRIN-LIKE"/>
    <property type="match status" value="1"/>
</dbReference>
<dbReference type="InterPro" id="IPR041577">
    <property type="entry name" value="RT_RNaseH_2"/>
</dbReference>
<accession>A0A914YYJ5</accession>
<dbReference type="InterPro" id="IPR043128">
    <property type="entry name" value="Rev_trsase/Diguanyl_cyclase"/>
</dbReference>
<proteinExistence type="predicted"/>
<organism evidence="4 5">
    <name type="scientific">Panagrolaimus superbus</name>
    <dbReference type="NCBI Taxonomy" id="310955"/>
    <lineage>
        <taxon>Eukaryota</taxon>
        <taxon>Metazoa</taxon>
        <taxon>Ecdysozoa</taxon>
        <taxon>Nematoda</taxon>
        <taxon>Chromadorea</taxon>
        <taxon>Rhabditida</taxon>
        <taxon>Tylenchina</taxon>
        <taxon>Panagrolaimomorpha</taxon>
        <taxon>Panagrolaimoidea</taxon>
        <taxon>Panagrolaimidae</taxon>
        <taxon>Panagrolaimus</taxon>
    </lineage>
</organism>
<dbReference type="SUPFAM" id="SSF56672">
    <property type="entry name" value="DNA/RNA polymerases"/>
    <property type="match status" value="1"/>
</dbReference>